<keyword evidence="3" id="KW-1185">Reference proteome</keyword>
<feature type="compositionally biased region" description="Low complexity" evidence="1">
    <location>
        <begin position="273"/>
        <end position="285"/>
    </location>
</feature>
<evidence type="ECO:0000313" key="2">
    <source>
        <dbReference type="EMBL" id="CEM27499.1"/>
    </source>
</evidence>
<feature type="region of interest" description="Disordered" evidence="1">
    <location>
        <begin position="299"/>
        <end position="331"/>
    </location>
</feature>
<feature type="region of interest" description="Disordered" evidence="1">
    <location>
        <begin position="1"/>
        <end position="52"/>
    </location>
</feature>
<name>A0A0G4GDR1_VITBC</name>
<reference evidence="2 3" key="1">
    <citation type="submission" date="2014-11" db="EMBL/GenBank/DDBJ databases">
        <authorList>
            <person name="Zhu J."/>
            <person name="Qi W."/>
            <person name="Song R."/>
        </authorList>
    </citation>
    <scope>NUCLEOTIDE SEQUENCE [LARGE SCALE GENOMIC DNA]</scope>
</reference>
<organism evidence="2 3">
    <name type="scientific">Vitrella brassicaformis (strain CCMP3155)</name>
    <dbReference type="NCBI Taxonomy" id="1169540"/>
    <lineage>
        <taxon>Eukaryota</taxon>
        <taxon>Sar</taxon>
        <taxon>Alveolata</taxon>
        <taxon>Colpodellida</taxon>
        <taxon>Vitrellaceae</taxon>
        <taxon>Vitrella</taxon>
    </lineage>
</organism>
<feature type="compositionally biased region" description="Basic residues" evidence="1">
    <location>
        <begin position="7"/>
        <end position="16"/>
    </location>
</feature>
<dbReference type="AlphaFoldDB" id="A0A0G4GDR1"/>
<accession>A0A0G4GDR1</accession>
<dbReference type="VEuPathDB" id="CryptoDB:Vbra_17484"/>
<evidence type="ECO:0000313" key="3">
    <source>
        <dbReference type="Proteomes" id="UP000041254"/>
    </source>
</evidence>
<feature type="compositionally biased region" description="Low complexity" evidence="1">
    <location>
        <begin position="140"/>
        <end position="152"/>
    </location>
</feature>
<dbReference type="Proteomes" id="UP000041254">
    <property type="component" value="Unassembled WGS sequence"/>
</dbReference>
<feature type="compositionally biased region" description="Basic and acidic residues" evidence="1">
    <location>
        <begin position="210"/>
        <end position="242"/>
    </location>
</feature>
<protein>
    <submittedName>
        <fullName evidence="2">Uncharacterized protein</fullName>
    </submittedName>
</protein>
<feature type="region of interest" description="Disordered" evidence="1">
    <location>
        <begin position="126"/>
        <end position="285"/>
    </location>
</feature>
<evidence type="ECO:0000256" key="1">
    <source>
        <dbReference type="SAM" id="MobiDB-lite"/>
    </source>
</evidence>
<dbReference type="EMBL" id="CDMY01000635">
    <property type="protein sequence ID" value="CEM27499.1"/>
    <property type="molecule type" value="Genomic_DNA"/>
</dbReference>
<proteinExistence type="predicted"/>
<feature type="compositionally biased region" description="Pro residues" evidence="1">
    <location>
        <begin position="299"/>
        <end position="310"/>
    </location>
</feature>
<feature type="compositionally biased region" description="Acidic residues" evidence="1">
    <location>
        <begin position="316"/>
        <end position="325"/>
    </location>
</feature>
<dbReference type="InParanoid" id="A0A0G4GDR1"/>
<gene>
    <name evidence="2" type="ORF">Vbra_17484</name>
</gene>
<sequence length="490" mass="53437">MPSKNTSKTKSKKPRGGQKAPPPPAVAVVKTAHEREPPVRRQSSRRLKKDEEELNLDVAAGELLSSLPSAEHISWELSMPQWVVKLPTRTVSTPRSNPGTSIAFIVAAGSLESLKTQLQEAVAARDNYWPTKAPQPPEEPAVTEVPPTAEEATPPPPAAPDNGRARGAKRKARNNTDNAAAMRGRISPRRTRKSASGGSATSLPPAAPADHPDADPPLSPRDDDKAVEPPQKKMRQESDQTHASETMSMSLDHLTLPTTPEGNCGMGGVPQGAQSNAPSSSSAASTSSVVCGQSLFPPRAPPTPSLPAPCVPCYESDGESDDETDSERAVEPALPGLRHLREALDILRHAVGGGGDNGWGDKYVRVRVREQYFLDLVLPGVAVEQFEFDPCSKKAADQVLRNVLWKRNEILKARLIWKDRVLDRLQRENPQWPVSSLIRYDTQRHVFTFQPPGRESPIFEAILGETEKLFLDAAEKALQKYRRQSGTWLS</sequence>